<evidence type="ECO:0000256" key="3">
    <source>
        <dbReference type="ARBA" id="ARBA00007164"/>
    </source>
</evidence>
<dbReference type="GO" id="GO:0008360">
    <property type="term" value="P:regulation of cell shape"/>
    <property type="evidence" value="ECO:0007669"/>
    <property type="project" value="UniProtKB-KW"/>
</dbReference>
<dbReference type="GO" id="GO:0006508">
    <property type="term" value="P:proteolysis"/>
    <property type="evidence" value="ECO:0007669"/>
    <property type="project" value="UniProtKB-KW"/>
</dbReference>
<evidence type="ECO:0000256" key="4">
    <source>
        <dbReference type="ARBA" id="ARBA00012448"/>
    </source>
</evidence>
<dbReference type="InterPro" id="IPR015956">
    <property type="entry name" value="Peniciliin-bd_prot_C_sf"/>
</dbReference>
<feature type="binding site" evidence="14">
    <location>
        <position position="217"/>
    </location>
    <ligand>
        <name>substrate</name>
    </ligand>
</feature>
<dbReference type="SUPFAM" id="SSF56601">
    <property type="entry name" value="beta-lactamase/transpeptidase-like"/>
    <property type="match status" value="1"/>
</dbReference>
<dbReference type="GO" id="GO:0009002">
    <property type="term" value="F:serine-type D-Ala-D-Ala carboxypeptidase activity"/>
    <property type="evidence" value="ECO:0007669"/>
    <property type="project" value="UniProtKB-EC"/>
</dbReference>
<organism evidence="19 20">
    <name type="scientific">Desulforamulus ferrireducens</name>
    <dbReference type="NCBI Taxonomy" id="1833852"/>
    <lineage>
        <taxon>Bacteria</taxon>
        <taxon>Bacillati</taxon>
        <taxon>Bacillota</taxon>
        <taxon>Clostridia</taxon>
        <taxon>Eubacteriales</taxon>
        <taxon>Peptococcaceae</taxon>
        <taxon>Desulforamulus</taxon>
    </lineage>
</organism>
<feature type="signal peptide" evidence="17">
    <location>
        <begin position="1"/>
        <end position="17"/>
    </location>
</feature>
<keyword evidence="9" id="KW-0133">Cell shape</keyword>
<dbReference type="SUPFAM" id="SSF69189">
    <property type="entry name" value="Penicillin-binding protein associated domain"/>
    <property type="match status" value="1"/>
</dbReference>
<dbReference type="GO" id="GO:0071555">
    <property type="term" value="P:cell wall organization"/>
    <property type="evidence" value="ECO:0007669"/>
    <property type="project" value="UniProtKB-KW"/>
</dbReference>
<keyword evidence="8" id="KW-0378">Hydrolase</keyword>
<comment type="function">
    <text evidence="1">Removes C-terminal D-alanyl residues from sugar-peptide cell wall precursors.</text>
</comment>
<evidence type="ECO:0000256" key="16">
    <source>
        <dbReference type="SAM" id="Phobius"/>
    </source>
</evidence>
<gene>
    <name evidence="19" type="ORF">B0537_03715</name>
</gene>
<evidence type="ECO:0000256" key="13">
    <source>
        <dbReference type="PIRSR" id="PIRSR618044-1"/>
    </source>
</evidence>
<keyword evidence="7 17" id="KW-0732">Signal</keyword>
<dbReference type="EC" id="3.4.16.4" evidence="4"/>
<evidence type="ECO:0000256" key="10">
    <source>
        <dbReference type="ARBA" id="ARBA00022984"/>
    </source>
</evidence>
<dbReference type="STRING" id="1833852.B0537_03715"/>
<evidence type="ECO:0000256" key="14">
    <source>
        <dbReference type="PIRSR" id="PIRSR618044-2"/>
    </source>
</evidence>
<comment type="pathway">
    <text evidence="2">Cell wall biogenesis; peptidoglycan biosynthesis.</text>
</comment>
<dbReference type="Pfam" id="PF07943">
    <property type="entry name" value="PBP5_C"/>
    <property type="match status" value="1"/>
</dbReference>
<keyword evidence="16" id="KW-0472">Membrane</keyword>
<feature type="domain" description="Peptidase S11 D-Ala-D-Ala carboxypeptidase A C-terminal" evidence="18">
    <location>
        <begin position="266"/>
        <end position="355"/>
    </location>
</feature>
<feature type="active site" description="Acyl-ester intermediate" evidence="13">
    <location>
        <position position="51"/>
    </location>
</feature>
<dbReference type="PANTHER" id="PTHR21581:SF6">
    <property type="entry name" value="TRAFFICKING PROTEIN PARTICLE COMPLEX SUBUNIT 12"/>
    <property type="match status" value="1"/>
</dbReference>
<dbReference type="UniPathway" id="UPA00219"/>
<dbReference type="GO" id="GO:0009252">
    <property type="term" value="P:peptidoglycan biosynthetic process"/>
    <property type="evidence" value="ECO:0007669"/>
    <property type="project" value="UniProtKB-UniPathway"/>
</dbReference>
<keyword evidence="11" id="KW-0961">Cell wall biogenesis/degradation</keyword>
<feature type="chain" id="PRO_5012639310" description="serine-type D-Ala-D-Ala carboxypeptidase" evidence="17">
    <location>
        <begin position="18"/>
        <end position="401"/>
    </location>
</feature>
<dbReference type="InterPro" id="IPR001967">
    <property type="entry name" value="Peptidase_S11_N"/>
</dbReference>
<dbReference type="Gene3D" id="3.40.710.10">
    <property type="entry name" value="DD-peptidase/beta-lactamase superfamily"/>
    <property type="match status" value="1"/>
</dbReference>
<evidence type="ECO:0000256" key="11">
    <source>
        <dbReference type="ARBA" id="ARBA00023316"/>
    </source>
</evidence>
<dbReference type="Gene3D" id="2.60.410.10">
    <property type="entry name" value="D-Ala-D-Ala carboxypeptidase, C-terminal domain"/>
    <property type="match status" value="1"/>
</dbReference>
<feature type="active site" evidence="13">
    <location>
        <position position="106"/>
    </location>
</feature>
<dbReference type="RefSeq" id="WP_077713236.1">
    <property type="nucleotide sequence ID" value="NZ_CP019698.1"/>
</dbReference>
<keyword evidence="20" id="KW-1185">Reference proteome</keyword>
<keyword evidence="10" id="KW-0573">Peptidoglycan synthesis</keyword>
<feature type="active site" description="Proton acceptor" evidence="13">
    <location>
        <position position="54"/>
    </location>
</feature>
<evidence type="ECO:0000313" key="19">
    <source>
        <dbReference type="EMBL" id="AQS58272.1"/>
    </source>
</evidence>
<evidence type="ECO:0000256" key="9">
    <source>
        <dbReference type="ARBA" id="ARBA00022960"/>
    </source>
</evidence>
<evidence type="ECO:0000256" key="12">
    <source>
        <dbReference type="ARBA" id="ARBA00034000"/>
    </source>
</evidence>
<evidence type="ECO:0000259" key="18">
    <source>
        <dbReference type="SMART" id="SM00936"/>
    </source>
</evidence>
<proteinExistence type="inferred from homology"/>
<evidence type="ECO:0000256" key="1">
    <source>
        <dbReference type="ARBA" id="ARBA00003217"/>
    </source>
</evidence>
<dbReference type="PANTHER" id="PTHR21581">
    <property type="entry name" value="D-ALANYL-D-ALANINE CARBOXYPEPTIDASE"/>
    <property type="match status" value="1"/>
</dbReference>
<accession>A0A1S6IU13</accession>
<evidence type="ECO:0000313" key="20">
    <source>
        <dbReference type="Proteomes" id="UP000189464"/>
    </source>
</evidence>
<evidence type="ECO:0000256" key="2">
    <source>
        <dbReference type="ARBA" id="ARBA00004752"/>
    </source>
</evidence>
<dbReference type="EMBL" id="CP019698">
    <property type="protein sequence ID" value="AQS58272.1"/>
    <property type="molecule type" value="Genomic_DNA"/>
</dbReference>
<dbReference type="OrthoDB" id="9791132at2"/>
<reference evidence="19 20" key="1">
    <citation type="journal article" date="2016" name="Int. J. Syst. Evol. Microbiol.">
        <title>Desulfotomaculum ferrireducens sp. nov., a moderately thermophilic sulfate-reducing and dissimilatory Fe(III)-reducing bacterium isolated from compost.</title>
        <authorList>
            <person name="Yang G."/>
            <person name="Guo J."/>
            <person name="Zhuang L."/>
            <person name="Yuan Y."/>
            <person name="Zhou S."/>
        </authorList>
    </citation>
    <scope>NUCLEOTIDE SEQUENCE [LARGE SCALE GENOMIC DNA]</scope>
    <source>
        <strain evidence="19 20">GSS09</strain>
    </source>
</reference>
<dbReference type="InterPro" id="IPR018044">
    <property type="entry name" value="Peptidase_S11"/>
</dbReference>
<dbReference type="SMART" id="SM00936">
    <property type="entry name" value="PBP5_C"/>
    <property type="match status" value="1"/>
</dbReference>
<keyword evidence="5 19" id="KW-0121">Carboxypeptidase</keyword>
<evidence type="ECO:0000256" key="8">
    <source>
        <dbReference type="ARBA" id="ARBA00022801"/>
    </source>
</evidence>
<name>A0A1S6IU13_9FIRM</name>
<dbReference type="Pfam" id="PF00768">
    <property type="entry name" value="Peptidase_S11"/>
    <property type="match status" value="1"/>
</dbReference>
<dbReference type="InterPro" id="IPR012338">
    <property type="entry name" value="Beta-lactam/transpept-like"/>
</dbReference>
<evidence type="ECO:0000256" key="7">
    <source>
        <dbReference type="ARBA" id="ARBA00022729"/>
    </source>
</evidence>
<dbReference type="PRINTS" id="PR00725">
    <property type="entry name" value="DADACBPTASE1"/>
</dbReference>
<dbReference type="InterPro" id="IPR037167">
    <property type="entry name" value="Peptidase_S11_C_sf"/>
</dbReference>
<dbReference type="InterPro" id="IPR012907">
    <property type="entry name" value="Peptidase_S11_C"/>
</dbReference>
<protein>
    <recommendedName>
        <fullName evidence="4">serine-type D-Ala-D-Ala carboxypeptidase</fullName>
        <ecNumber evidence="4">3.4.16.4</ecNumber>
    </recommendedName>
</protein>
<evidence type="ECO:0000256" key="5">
    <source>
        <dbReference type="ARBA" id="ARBA00022645"/>
    </source>
</evidence>
<evidence type="ECO:0000256" key="17">
    <source>
        <dbReference type="SAM" id="SignalP"/>
    </source>
</evidence>
<dbReference type="AlphaFoldDB" id="A0A1S6IU13"/>
<dbReference type="Proteomes" id="UP000189464">
    <property type="component" value="Chromosome"/>
</dbReference>
<keyword evidence="6" id="KW-0645">Protease</keyword>
<keyword evidence="16" id="KW-1133">Transmembrane helix</keyword>
<comment type="catalytic activity">
    <reaction evidence="12">
        <text>Preferential cleavage: (Ac)2-L-Lys-D-Ala-|-D-Ala. Also transpeptidation of peptidyl-alanyl moieties that are N-acyl substituents of D-alanine.</text>
        <dbReference type="EC" id="3.4.16.4"/>
    </reaction>
</comment>
<keyword evidence="16" id="KW-0812">Transmembrane</keyword>
<evidence type="ECO:0000256" key="15">
    <source>
        <dbReference type="RuleBase" id="RU004016"/>
    </source>
</evidence>
<sequence length="401" mass="44754">MLLFLILPAFLVTPAAAEEPQVVGETAALIDAQSGMLLYGKEPHKKMYPASTTKVLTALVALEKAKMTDLVTIGANPIHAGGTSIWLAEGEKLSLEELLYALMLNSANDAGVAIAEHVAGSVEEFTKLLNQKALQLGAKNTHFVNPHGMPNENHYSTAYDLALIGREALKNQELRKIVTTVHHEIPRADPEAQKYLFNHNKLLWSKTFGYEGATGLKTGYTVEAGQCIIASAKRDGRELIAVVLRTEGNNLWYDASKLLDYGFNNFQNRQLVQRGKVMANVPVKYGKSNVNLVASEDYIHTFPKESIKDLQIITEPATEIEAPVTKGQVLGKVIIKDGVKQVAMVNLVAAEDIPKDWLAICKTLLYWGLPPFLFILWLRRKRRLRRIRQQRLARRRKYAEF</sequence>
<dbReference type="KEGG" id="dfg:B0537_03715"/>
<comment type="similarity">
    <text evidence="3 15">Belongs to the peptidase S11 family.</text>
</comment>
<evidence type="ECO:0000256" key="6">
    <source>
        <dbReference type="ARBA" id="ARBA00022670"/>
    </source>
</evidence>
<feature type="transmembrane region" description="Helical" evidence="16">
    <location>
        <begin position="357"/>
        <end position="378"/>
    </location>
</feature>